<feature type="compositionally biased region" description="Basic and acidic residues" evidence="1">
    <location>
        <begin position="15"/>
        <end position="31"/>
    </location>
</feature>
<feature type="region of interest" description="Disordered" evidence="1">
    <location>
        <begin position="1"/>
        <end position="116"/>
    </location>
</feature>
<gene>
    <name evidence="2" type="ORF">Tci_848096</name>
</gene>
<reference evidence="2" key="1">
    <citation type="journal article" date="2019" name="Sci. Rep.">
        <title>Draft genome of Tanacetum cinerariifolium, the natural source of mosquito coil.</title>
        <authorList>
            <person name="Yamashiro T."/>
            <person name="Shiraishi A."/>
            <person name="Satake H."/>
            <person name="Nakayama K."/>
        </authorList>
    </citation>
    <scope>NUCLEOTIDE SEQUENCE</scope>
</reference>
<proteinExistence type="predicted"/>
<protein>
    <submittedName>
        <fullName evidence="2">Uncharacterized protein</fullName>
    </submittedName>
</protein>
<organism evidence="2">
    <name type="scientific">Tanacetum cinerariifolium</name>
    <name type="common">Dalmatian daisy</name>
    <name type="synonym">Chrysanthemum cinerariifolium</name>
    <dbReference type="NCBI Taxonomy" id="118510"/>
    <lineage>
        <taxon>Eukaryota</taxon>
        <taxon>Viridiplantae</taxon>
        <taxon>Streptophyta</taxon>
        <taxon>Embryophyta</taxon>
        <taxon>Tracheophyta</taxon>
        <taxon>Spermatophyta</taxon>
        <taxon>Magnoliopsida</taxon>
        <taxon>eudicotyledons</taxon>
        <taxon>Gunneridae</taxon>
        <taxon>Pentapetalae</taxon>
        <taxon>asterids</taxon>
        <taxon>campanulids</taxon>
        <taxon>Asterales</taxon>
        <taxon>Asteraceae</taxon>
        <taxon>Asteroideae</taxon>
        <taxon>Anthemideae</taxon>
        <taxon>Anthemidinae</taxon>
        <taxon>Tanacetum</taxon>
    </lineage>
</organism>
<feature type="compositionally biased region" description="Basic and acidic residues" evidence="1">
    <location>
        <begin position="50"/>
        <end position="63"/>
    </location>
</feature>
<feature type="non-terminal residue" evidence="2">
    <location>
        <position position="1"/>
    </location>
</feature>
<evidence type="ECO:0000256" key="1">
    <source>
        <dbReference type="SAM" id="MobiDB-lite"/>
    </source>
</evidence>
<feature type="compositionally biased region" description="Basic and acidic residues" evidence="1">
    <location>
        <begin position="72"/>
        <end position="108"/>
    </location>
</feature>
<dbReference type="EMBL" id="BKCJ011054872">
    <property type="protein sequence ID" value="GFC76126.1"/>
    <property type="molecule type" value="Genomic_DNA"/>
</dbReference>
<comment type="caution">
    <text evidence="2">The sequence shown here is derived from an EMBL/GenBank/DDBJ whole genome shotgun (WGS) entry which is preliminary data.</text>
</comment>
<sequence length="116" mass="13237">PSPGSNLGTKRRKLSKEAESSRDLRSKEKKSSSSFKDASHSKHNPSGKYSHVEEPSHTVDDSRVQQNQEFDTGNKDEQPTDKEVSKADWFKKPDRPLTPDPDWNKRQCVDFQPPET</sequence>
<accession>A0A699QRT4</accession>
<evidence type="ECO:0000313" key="2">
    <source>
        <dbReference type="EMBL" id="GFC76126.1"/>
    </source>
</evidence>
<name>A0A699QRT4_TANCI</name>
<dbReference type="AlphaFoldDB" id="A0A699QRT4"/>